<dbReference type="PANTHER" id="PTHR43712:SF4">
    <property type="entry name" value="O-METHYLTRANSFERASE DOMAIN-CONTAINING PROTEIN"/>
    <property type="match status" value="1"/>
</dbReference>
<dbReference type="Gene3D" id="1.10.10.10">
    <property type="entry name" value="Winged helix-like DNA-binding domain superfamily/Winged helix DNA-binding domain"/>
    <property type="match status" value="1"/>
</dbReference>
<dbReference type="PANTHER" id="PTHR43712">
    <property type="entry name" value="PUTATIVE (AFU_ORTHOLOGUE AFUA_4G14580)-RELATED"/>
    <property type="match status" value="1"/>
</dbReference>
<dbReference type="PROSITE" id="PS51683">
    <property type="entry name" value="SAM_OMT_II"/>
    <property type="match status" value="1"/>
</dbReference>
<keyword evidence="2 6" id="KW-0808">Transferase</keyword>
<feature type="domain" description="O-methyltransferase dimerisation" evidence="5">
    <location>
        <begin position="51"/>
        <end position="119"/>
    </location>
</feature>
<reference evidence="6 7" key="1">
    <citation type="submission" date="2023-01" db="EMBL/GenBank/DDBJ databases">
        <title>Analysis of 21 Apiospora genomes using comparative genomics revels a genus with tremendous synthesis potential of carbohydrate active enzymes and secondary metabolites.</title>
        <authorList>
            <person name="Sorensen T."/>
        </authorList>
    </citation>
    <scope>NUCLEOTIDE SEQUENCE [LARGE SCALE GENOMIC DNA]</scope>
    <source>
        <strain evidence="6 7">CBS 24483</strain>
    </source>
</reference>
<proteinExistence type="predicted"/>
<evidence type="ECO:0000259" key="5">
    <source>
        <dbReference type="Pfam" id="PF08100"/>
    </source>
</evidence>
<dbReference type="SUPFAM" id="SSF53335">
    <property type="entry name" value="S-adenosyl-L-methionine-dependent methyltransferases"/>
    <property type="match status" value="1"/>
</dbReference>
<evidence type="ECO:0000256" key="3">
    <source>
        <dbReference type="ARBA" id="ARBA00022691"/>
    </source>
</evidence>
<accession>A0ABR1Q2L6</accession>
<keyword evidence="3" id="KW-0949">S-adenosyl-L-methionine</keyword>
<evidence type="ECO:0000313" key="6">
    <source>
        <dbReference type="EMBL" id="KAK7946091.1"/>
    </source>
</evidence>
<organism evidence="6 7">
    <name type="scientific">Apiospora aurea</name>
    <dbReference type="NCBI Taxonomy" id="335848"/>
    <lineage>
        <taxon>Eukaryota</taxon>
        <taxon>Fungi</taxon>
        <taxon>Dikarya</taxon>
        <taxon>Ascomycota</taxon>
        <taxon>Pezizomycotina</taxon>
        <taxon>Sordariomycetes</taxon>
        <taxon>Xylariomycetidae</taxon>
        <taxon>Amphisphaeriales</taxon>
        <taxon>Apiosporaceae</taxon>
        <taxon>Apiospora</taxon>
    </lineage>
</organism>
<evidence type="ECO:0000256" key="2">
    <source>
        <dbReference type="ARBA" id="ARBA00022679"/>
    </source>
</evidence>
<dbReference type="EMBL" id="JAQQWE010000007">
    <property type="protein sequence ID" value="KAK7946091.1"/>
    <property type="molecule type" value="Genomic_DNA"/>
</dbReference>
<dbReference type="InterPro" id="IPR016461">
    <property type="entry name" value="COMT-like"/>
</dbReference>
<keyword evidence="7" id="KW-1185">Reference proteome</keyword>
<dbReference type="InterPro" id="IPR029063">
    <property type="entry name" value="SAM-dependent_MTases_sf"/>
</dbReference>
<dbReference type="PIRSF" id="PIRSF005739">
    <property type="entry name" value="O-mtase"/>
    <property type="match status" value="1"/>
</dbReference>
<dbReference type="Gene3D" id="3.40.50.150">
    <property type="entry name" value="Vaccinia Virus protein VP39"/>
    <property type="match status" value="1"/>
</dbReference>
<dbReference type="Proteomes" id="UP001391051">
    <property type="component" value="Unassembled WGS sequence"/>
</dbReference>
<dbReference type="InterPro" id="IPR036388">
    <property type="entry name" value="WH-like_DNA-bd_sf"/>
</dbReference>
<sequence>MESALSQLRQLACIADESLRRRLMVSLHELANSMETSNDTIHRYGYLHLQTAAVKIGFDLGLFKYLTKAGSAVDVSQIASHTGADVHFTRRYLRYLASIGAVYEVGEDHYSGNKVSENLAEPVTEAGVSHCFVTIGPQYQALPSFLQQTGYRNPNDPLHTVFQAAWNTPLHAFAWYKDHADELRFFNDYMALRRQPELSWLILYPVLQESKGLNDHSRALYVNMGGGIGHQCAQFRRKYPDIPGRVILQDLEHSILNALPTPGVENMVHNFFDPQPVKNAKFYYVRGVLHNHPDQKVRQVLKNIKQAMAPDSVLLLDEMVLPQTGTHAYAASMDLTMMSAFASAERTEKQWRNIVEDVGLVFTQMYTYNPTSYESVMDIRLPSVG</sequence>
<dbReference type="InterPro" id="IPR001077">
    <property type="entry name" value="COMT_C"/>
</dbReference>
<evidence type="ECO:0000313" key="7">
    <source>
        <dbReference type="Proteomes" id="UP001391051"/>
    </source>
</evidence>
<dbReference type="InterPro" id="IPR012967">
    <property type="entry name" value="COMT_dimerisation"/>
</dbReference>
<dbReference type="RefSeq" id="XP_066696125.1">
    <property type="nucleotide sequence ID" value="XM_066846634.1"/>
</dbReference>
<dbReference type="GeneID" id="92079696"/>
<dbReference type="Pfam" id="PF08100">
    <property type="entry name" value="Dimerisation"/>
    <property type="match status" value="1"/>
</dbReference>
<feature type="domain" description="O-methyltransferase C-terminal" evidence="4">
    <location>
        <begin position="162"/>
        <end position="359"/>
    </location>
</feature>
<name>A0ABR1Q2L6_9PEZI</name>
<evidence type="ECO:0000259" key="4">
    <source>
        <dbReference type="Pfam" id="PF00891"/>
    </source>
</evidence>
<dbReference type="SUPFAM" id="SSF46785">
    <property type="entry name" value="Winged helix' DNA-binding domain"/>
    <property type="match status" value="1"/>
</dbReference>
<dbReference type="InterPro" id="IPR036390">
    <property type="entry name" value="WH_DNA-bd_sf"/>
</dbReference>
<keyword evidence="1" id="KW-0489">Methyltransferase</keyword>
<dbReference type="GO" id="GO:0016740">
    <property type="term" value="F:transferase activity"/>
    <property type="evidence" value="ECO:0007669"/>
    <property type="project" value="UniProtKB-KW"/>
</dbReference>
<protein>
    <submittedName>
        <fullName evidence="6">O-methyl transferase B</fullName>
    </submittedName>
</protein>
<evidence type="ECO:0000256" key="1">
    <source>
        <dbReference type="ARBA" id="ARBA00022603"/>
    </source>
</evidence>
<gene>
    <name evidence="6" type="ORF">PG986_010412</name>
</gene>
<dbReference type="Pfam" id="PF00891">
    <property type="entry name" value="Methyltransf_2"/>
    <property type="match status" value="1"/>
</dbReference>
<comment type="caution">
    <text evidence="6">The sequence shown here is derived from an EMBL/GenBank/DDBJ whole genome shotgun (WGS) entry which is preliminary data.</text>
</comment>